<dbReference type="InterPro" id="IPR017907">
    <property type="entry name" value="Znf_RING_CS"/>
</dbReference>
<feature type="domain" description="RING-type" evidence="6">
    <location>
        <begin position="18"/>
        <end position="61"/>
    </location>
</feature>
<evidence type="ECO:0000256" key="1">
    <source>
        <dbReference type="ARBA" id="ARBA00022723"/>
    </source>
</evidence>
<dbReference type="SMART" id="SM00184">
    <property type="entry name" value="RING"/>
    <property type="match status" value="1"/>
</dbReference>
<protein>
    <submittedName>
        <fullName evidence="8">Uncharacterized protein</fullName>
    </submittedName>
</protein>
<dbReference type="Proteomes" id="UP000007110">
    <property type="component" value="Unassembled WGS sequence"/>
</dbReference>
<dbReference type="PANTHER" id="PTHR25462:SF229">
    <property type="entry name" value="TRANSCRIPTION INTERMEDIARY FACTOR 1-BETA"/>
    <property type="match status" value="1"/>
</dbReference>
<dbReference type="PROSITE" id="PS50119">
    <property type="entry name" value="ZF_BBOX"/>
    <property type="match status" value="1"/>
</dbReference>
<evidence type="ECO:0000259" key="7">
    <source>
        <dbReference type="PROSITE" id="PS50119"/>
    </source>
</evidence>
<feature type="coiled-coil region" evidence="5">
    <location>
        <begin position="175"/>
        <end position="233"/>
    </location>
</feature>
<dbReference type="GO" id="GO:0008270">
    <property type="term" value="F:zinc ion binding"/>
    <property type="evidence" value="ECO:0007669"/>
    <property type="project" value="UniProtKB-KW"/>
</dbReference>
<dbReference type="AlphaFoldDB" id="A0A7M7GGJ3"/>
<reference evidence="9" key="1">
    <citation type="submission" date="2015-02" db="EMBL/GenBank/DDBJ databases">
        <title>Genome sequencing for Strongylocentrotus purpuratus.</title>
        <authorList>
            <person name="Murali S."/>
            <person name="Liu Y."/>
            <person name="Vee V."/>
            <person name="English A."/>
            <person name="Wang M."/>
            <person name="Skinner E."/>
            <person name="Han Y."/>
            <person name="Muzny D.M."/>
            <person name="Worley K.C."/>
            <person name="Gibbs R.A."/>
        </authorList>
    </citation>
    <scope>NUCLEOTIDE SEQUENCE</scope>
</reference>
<dbReference type="SMART" id="SM00336">
    <property type="entry name" value="BBOX"/>
    <property type="match status" value="1"/>
</dbReference>
<evidence type="ECO:0000256" key="3">
    <source>
        <dbReference type="ARBA" id="ARBA00022833"/>
    </source>
</evidence>
<evidence type="ECO:0000256" key="2">
    <source>
        <dbReference type="ARBA" id="ARBA00022771"/>
    </source>
</evidence>
<dbReference type="GO" id="GO:0061630">
    <property type="term" value="F:ubiquitin protein ligase activity"/>
    <property type="evidence" value="ECO:0000318"/>
    <property type="project" value="GO_Central"/>
</dbReference>
<dbReference type="OrthoDB" id="6105938at2759"/>
<keyword evidence="9" id="KW-1185">Reference proteome</keyword>
<dbReference type="KEGG" id="spu:578828"/>
<dbReference type="Pfam" id="PF13445">
    <property type="entry name" value="zf-RING_UBOX"/>
    <property type="match status" value="1"/>
</dbReference>
<dbReference type="InterPro" id="IPR000315">
    <property type="entry name" value="Znf_B-box"/>
</dbReference>
<evidence type="ECO:0000256" key="4">
    <source>
        <dbReference type="PROSITE-ProRule" id="PRU00024"/>
    </source>
</evidence>
<evidence type="ECO:0000313" key="8">
    <source>
        <dbReference type="EnsemblMetazoa" id="XP_003725621"/>
    </source>
</evidence>
<dbReference type="InParanoid" id="A0A7M7GGJ3"/>
<accession>A0A7M7GGJ3</accession>
<keyword evidence="1" id="KW-0479">Metal-binding</keyword>
<dbReference type="InterPro" id="IPR013083">
    <property type="entry name" value="Znf_RING/FYVE/PHD"/>
</dbReference>
<sequence>MAEQKQDPITAYSERLACPLCLDVFKDATLVGCGHTFCRRCLKRYEISHRELDHMVCPVCRKITKWQDNRVDDLPSNQAVNDLIDELHSKFGGPSRPRRDIKCTACKLQVKASSYCKACDAFMCELCLESHQNMSSVFEGHTVQSLQDVIKNINVSCPTQDDMEEDMQLKVDELMQQCRAKVAKLKDNADEDEVEEQRSQIHAAMQKLQDDIRQAYEANAKQLAENQNRLVKEIKALGLGSNSNGDGNVLD</sequence>
<keyword evidence="3" id="KW-0862">Zinc</keyword>
<keyword evidence="2 4" id="KW-0863">Zinc-finger</keyword>
<name>A0A7M7GGJ3_STRPU</name>
<dbReference type="InterPro" id="IPR047153">
    <property type="entry name" value="TRIM45/56/19-like"/>
</dbReference>
<dbReference type="PROSITE" id="PS50089">
    <property type="entry name" value="ZF_RING_2"/>
    <property type="match status" value="1"/>
</dbReference>
<dbReference type="Gene3D" id="4.10.830.40">
    <property type="match status" value="1"/>
</dbReference>
<evidence type="ECO:0000259" key="6">
    <source>
        <dbReference type="PROSITE" id="PS50089"/>
    </source>
</evidence>
<dbReference type="InterPro" id="IPR027370">
    <property type="entry name" value="Znf-RING_euk"/>
</dbReference>
<keyword evidence="5" id="KW-0175">Coiled coil</keyword>
<dbReference type="SUPFAM" id="SSF57850">
    <property type="entry name" value="RING/U-box"/>
    <property type="match status" value="1"/>
</dbReference>
<dbReference type="RefSeq" id="XP_003725621.1">
    <property type="nucleotide sequence ID" value="XM_003725573.3"/>
</dbReference>
<dbReference type="EnsemblMetazoa" id="XM_003725573">
    <property type="protein sequence ID" value="XP_003725621"/>
    <property type="gene ID" value="LOC578828"/>
</dbReference>
<organism evidence="8 9">
    <name type="scientific">Strongylocentrotus purpuratus</name>
    <name type="common">Purple sea urchin</name>
    <dbReference type="NCBI Taxonomy" id="7668"/>
    <lineage>
        <taxon>Eukaryota</taxon>
        <taxon>Metazoa</taxon>
        <taxon>Echinodermata</taxon>
        <taxon>Eleutherozoa</taxon>
        <taxon>Echinozoa</taxon>
        <taxon>Echinoidea</taxon>
        <taxon>Euechinoidea</taxon>
        <taxon>Echinacea</taxon>
        <taxon>Camarodonta</taxon>
        <taxon>Echinidea</taxon>
        <taxon>Strongylocentrotidae</taxon>
        <taxon>Strongylocentrotus</taxon>
    </lineage>
</organism>
<dbReference type="InterPro" id="IPR001841">
    <property type="entry name" value="Znf_RING"/>
</dbReference>
<dbReference type="PROSITE" id="PS00518">
    <property type="entry name" value="ZF_RING_1"/>
    <property type="match status" value="1"/>
</dbReference>
<dbReference type="OMA" id="RYEISHR"/>
<feature type="domain" description="B box-type" evidence="7">
    <location>
        <begin position="98"/>
        <end position="146"/>
    </location>
</feature>
<proteinExistence type="predicted"/>
<dbReference type="PANTHER" id="PTHR25462">
    <property type="entry name" value="BONUS, ISOFORM C-RELATED"/>
    <property type="match status" value="1"/>
</dbReference>
<dbReference type="Gene3D" id="3.30.40.10">
    <property type="entry name" value="Zinc/RING finger domain, C3HC4 (zinc finger)"/>
    <property type="match status" value="1"/>
</dbReference>
<dbReference type="Pfam" id="PF00643">
    <property type="entry name" value="zf-B_box"/>
    <property type="match status" value="1"/>
</dbReference>
<evidence type="ECO:0000256" key="5">
    <source>
        <dbReference type="SAM" id="Coils"/>
    </source>
</evidence>
<evidence type="ECO:0000313" key="9">
    <source>
        <dbReference type="Proteomes" id="UP000007110"/>
    </source>
</evidence>
<dbReference type="GeneID" id="578828"/>
<reference evidence="8" key="2">
    <citation type="submission" date="2021-01" db="UniProtKB">
        <authorList>
            <consortium name="EnsemblMetazoa"/>
        </authorList>
    </citation>
    <scope>IDENTIFICATION</scope>
</reference>